<proteinExistence type="predicted"/>
<name>C6LE69_9FIRM</name>
<sequence length="71" mass="8176">MPMFCRIAAVQVENFAPEKTDYTKMKMINDKIWLFTTEKSARDKKSGIAAFSGCFFFVQKCDILLSIKNNN</sequence>
<evidence type="ECO:0000313" key="2">
    <source>
        <dbReference type="Proteomes" id="UP000005561"/>
    </source>
</evidence>
<dbReference type="EMBL" id="ACCL02000007">
    <property type="protein sequence ID" value="EET61273.1"/>
    <property type="molecule type" value="Genomic_DNA"/>
</dbReference>
<organism evidence="1 2">
    <name type="scientific">Marvinbryantia formatexigens DSM 14469</name>
    <dbReference type="NCBI Taxonomy" id="478749"/>
    <lineage>
        <taxon>Bacteria</taxon>
        <taxon>Bacillati</taxon>
        <taxon>Bacillota</taxon>
        <taxon>Clostridia</taxon>
        <taxon>Lachnospirales</taxon>
        <taxon>Lachnospiraceae</taxon>
        <taxon>Marvinbryantia</taxon>
    </lineage>
</organism>
<dbReference type="Proteomes" id="UP000005561">
    <property type="component" value="Unassembled WGS sequence"/>
</dbReference>
<dbReference type="AlphaFoldDB" id="C6LE69"/>
<evidence type="ECO:0000313" key="1">
    <source>
        <dbReference type="EMBL" id="EET61273.1"/>
    </source>
</evidence>
<protein>
    <submittedName>
        <fullName evidence="1">Uncharacterized protein</fullName>
    </submittedName>
</protein>
<reference evidence="1" key="1">
    <citation type="submission" date="2009-07" db="EMBL/GenBank/DDBJ databases">
        <authorList>
            <person name="Weinstock G."/>
            <person name="Sodergren E."/>
            <person name="Clifton S."/>
            <person name="Fulton L."/>
            <person name="Fulton B."/>
            <person name="Courtney L."/>
            <person name="Fronick C."/>
            <person name="Harrison M."/>
            <person name="Strong C."/>
            <person name="Farmer C."/>
            <person name="Delahaunty K."/>
            <person name="Markovic C."/>
            <person name="Hall O."/>
            <person name="Minx P."/>
            <person name="Tomlinson C."/>
            <person name="Mitreva M."/>
            <person name="Nelson J."/>
            <person name="Hou S."/>
            <person name="Wollam A."/>
            <person name="Pepin K.H."/>
            <person name="Johnson M."/>
            <person name="Bhonagiri V."/>
            <person name="Nash W.E."/>
            <person name="Warren W."/>
            <person name="Chinwalla A."/>
            <person name="Mardis E.R."/>
            <person name="Wilson R.K."/>
        </authorList>
    </citation>
    <scope>NUCLEOTIDE SEQUENCE [LARGE SCALE GENOMIC DNA]</scope>
    <source>
        <strain evidence="1">DSM 14469</strain>
    </source>
</reference>
<comment type="caution">
    <text evidence="1">The sequence shown here is derived from an EMBL/GenBank/DDBJ whole genome shotgun (WGS) entry which is preliminary data.</text>
</comment>
<gene>
    <name evidence="1" type="ORF">BRYFOR_06918</name>
</gene>
<accession>C6LE69</accession>
<keyword evidence="2" id="KW-1185">Reference proteome</keyword>